<reference evidence="2" key="1">
    <citation type="journal article" date="2019" name="Int. J. Syst. Evol. Microbiol.">
        <title>The Global Catalogue of Microorganisms (GCM) 10K type strain sequencing project: providing services to taxonomists for standard genome sequencing and annotation.</title>
        <authorList>
            <consortium name="The Broad Institute Genomics Platform"/>
            <consortium name="The Broad Institute Genome Sequencing Center for Infectious Disease"/>
            <person name="Wu L."/>
            <person name="Ma J."/>
        </authorList>
    </citation>
    <scope>NUCLEOTIDE SEQUENCE [LARGE SCALE GENOMIC DNA]</scope>
    <source>
        <strain evidence="2">NCAIM B.01391</strain>
    </source>
</reference>
<protein>
    <submittedName>
        <fullName evidence="1">DNA polymerase III subunit epsilon</fullName>
    </submittedName>
</protein>
<dbReference type="RefSeq" id="WP_377800357.1">
    <property type="nucleotide sequence ID" value="NZ_JBHSLW010000034.1"/>
</dbReference>
<gene>
    <name evidence="1" type="ORF">ACFPOB_21125</name>
</gene>
<dbReference type="SUPFAM" id="SSF53098">
    <property type="entry name" value="Ribonuclease H-like"/>
    <property type="match status" value="1"/>
</dbReference>
<dbReference type="Gene3D" id="3.30.420.10">
    <property type="entry name" value="Ribonuclease H-like superfamily/Ribonuclease H"/>
    <property type="match status" value="1"/>
</dbReference>
<evidence type="ECO:0000313" key="1">
    <source>
        <dbReference type="EMBL" id="MFC5422069.1"/>
    </source>
</evidence>
<dbReference type="InterPro" id="IPR012337">
    <property type="entry name" value="RNaseH-like_sf"/>
</dbReference>
<organism evidence="1 2">
    <name type="scientific">Bosea eneae</name>
    <dbReference type="NCBI Taxonomy" id="151454"/>
    <lineage>
        <taxon>Bacteria</taxon>
        <taxon>Pseudomonadati</taxon>
        <taxon>Pseudomonadota</taxon>
        <taxon>Alphaproteobacteria</taxon>
        <taxon>Hyphomicrobiales</taxon>
        <taxon>Boseaceae</taxon>
        <taxon>Bosea</taxon>
    </lineage>
</organism>
<sequence length="173" mass="19181">MLSFGSVAVSADGAVLGEFEAVLEPLDGAMRDEITMAFWARRPLASAAATEKPQPALQAMQRFVDWVGSIEGEPVFAAHPLALDGRWFDYFLRRFIGRPLLEGPWAADRLFRHPPLCLMSFVAGKTGRQQGKCDVDRYPAEWLGSVAHTHRAIDDARGYADLLRFFSRKSGAL</sequence>
<dbReference type="InterPro" id="IPR036397">
    <property type="entry name" value="RNaseH_sf"/>
</dbReference>
<proteinExistence type="predicted"/>
<dbReference type="Proteomes" id="UP001596053">
    <property type="component" value="Unassembled WGS sequence"/>
</dbReference>
<evidence type="ECO:0000313" key="2">
    <source>
        <dbReference type="Proteomes" id="UP001596053"/>
    </source>
</evidence>
<keyword evidence="2" id="KW-1185">Reference proteome</keyword>
<comment type="caution">
    <text evidence="1">The sequence shown here is derived from an EMBL/GenBank/DDBJ whole genome shotgun (WGS) entry which is preliminary data.</text>
</comment>
<dbReference type="EMBL" id="JBHSLW010000034">
    <property type="protein sequence ID" value="MFC5422069.1"/>
    <property type="molecule type" value="Genomic_DNA"/>
</dbReference>
<name>A0ABW0IV24_9HYPH</name>
<accession>A0ABW0IV24</accession>